<dbReference type="Gene3D" id="2.40.50.910">
    <property type="entry name" value="Type VII secretion system EccB, repeat 3 domain"/>
    <property type="match status" value="1"/>
</dbReference>
<evidence type="ECO:0000256" key="3">
    <source>
        <dbReference type="ARBA" id="ARBA00022475"/>
    </source>
</evidence>
<dbReference type="RefSeq" id="WP_059415314.1">
    <property type="nucleotide sequence ID" value="NZ_DF968211.1"/>
</dbReference>
<keyword evidence="4 11" id="KW-0812">Transmembrane</keyword>
<keyword evidence="7" id="KW-0067">ATP-binding</keyword>
<feature type="compositionally biased region" description="Polar residues" evidence="10">
    <location>
        <begin position="496"/>
        <end position="508"/>
    </location>
</feature>
<keyword evidence="3" id="KW-1003">Cell membrane</keyword>
<feature type="region of interest" description="Disordered" evidence="10">
    <location>
        <begin position="443"/>
        <end position="508"/>
    </location>
</feature>
<dbReference type="InterPro" id="IPR007795">
    <property type="entry name" value="T7SS_EccB"/>
</dbReference>
<reference evidence="12" key="1">
    <citation type="journal article" date="2015" name="Genome Announc.">
        <title>Draft Genome Sequence of Thiostrepton-Producing Streptomyces azureus ATCC 14921.</title>
        <authorList>
            <person name="Sakihara K."/>
            <person name="Maeda J."/>
            <person name="Tashiro K."/>
            <person name="Fujino Y."/>
            <person name="Kuhara S."/>
            <person name="Ohshima T."/>
            <person name="Ogata S."/>
            <person name="Doi K."/>
        </authorList>
    </citation>
    <scope>NUCLEOTIDE SEQUENCE [LARGE SCALE GENOMIC DNA]</scope>
    <source>
        <strain evidence="12">ATCC14921</strain>
    </source>
</reference>
<evidence type="ECO:0000313" key="12">
    <source>
        <dbReference type="EMBL" id="GAP46325.1"/>
    </source>
</evidence>
<keyword evidence="13" id="KW-1185">Reference proteome</keyword>
<keyword evidence="6" id="KW-0378">Hydrolase</keyword>
<accession>A0A0K8PEN0</accession>
<organism evidence="12 13">
    <name type="scientific">Streptomyces azureus</name>
    <dbReference type="NCBI Taxonomy" id="146537"/>
    <lineage>
        <taxon>Bacteria</taxon>
        <taxon>Bacillati</taxon>
        <taxon>Actinomycetota</taxon>
        <taxon>Actinomycetes</taxon>
        <taxon>Kitasatosporales</taxon>
        <taxon>Streptomycetaceae</taxon>
        <taxon>Streptomyces</taxon>
    </lineage>
</organism>
<feature type="transmembrane region" description="Helical" evidence="11">
    <location>
        <begin position="40"/>
        <end position="61"/>
    </location>
</feature>
<evidence type="ECO:0000313" key="13">
    <source>
        <dbReference type="Proteomes" id="UP000053859"/>
    </source>
</evidence>
<evidence type="ECO:0000256" key="11">
    <source>
        <dbReference type="SAM" id="Phobius"/>
    </source>
</evidence>
<dbReference type="Proteomes" id="UP000053859">
    <property type="component" value="Unassembled WGS sequence"/>
</dbReference>
<dbReference type="InterPro" id="IPR044857">
    <property type="entry name" value="T7SS_EccB_R1"/>
</dbReference>
<dbReference type="NCBIfam" id="TIGR03919">
    <property type="entry name" value="T7SS_EccB"/>
    <property type="match status" value="1"/>
</dbReference>
<keyword evidence="9 11" id="KW-0472">Membrane</keyword>
<evidence type="ECO:0000256" key="8">
    <source>
        <dbReference type="ARBA" id="ARBA00022989"/>
    </source>
</evidence>
<dbReference type="GO" id="GO:0005886">
    <property type="term" value="C:plasma membrane"/>
    <property type="evidence" value="ECO:0007669"/>
    <property type="project" value="UniProtKB-SubCell"/>
</dbReference>
<dbReference type="AlphaFoldDB" id="A0A0K8PEN0"/>
<gene>
    <name evidence="12" type="ORF">SAZU_1063</name>
</gene>
<dbReference type="GO" id="GO:0016787">
    <property type="term" value="F:hydrolase activity"/>
    <property type="evidence" value="ECO:0007669"/>
    <property type="project" value="UniProtKB-KW"/>
</dbReference>
<dbReference type="GO" id="GO:0005576">
    <property type="term" value="C:extracellular region"/>
    <property type="evidence" value="ECO:0007669"/>
    <property type="project" value="TreeGrafter"/>
</dbReference>
<dbReference type="PANTHER" id="PTHR40765">
    <property type="entry name" value="ESX-2 SECRETION SYSTEM ATPASE ECCB2"/>
    <property type="match status" value="1"/>
</dbReference>
<evidence type="ECO:0000256" key="9">
    <source>
        <dbReference type="ARBA" id="ARBA00023136"/>
    </source>
</evidence>
<dbReference type="Gene3D" id="3.30.2390.20">
    <property type="entry name" value="Type VII secretion system EccB, repeat 1 domain"/>
    <property type="match status" value="1"/>
</dbReference>
<evidence type="ECO:0000256" key="6">
    <source>
        <dbReference type="ARBA" id="ARBA00022801"/>
    </source>
</evidence>
<comment type="subcellular location">
    <subcellularLocation>
        <location evidence="1">Cell membrane</location>
        <topology evidence="1">Single-pass membrane protein</topology>
    </subcellularLocation>
</comment>
<sequence length="508" mass="53550">MASRRDQLNAYTFAKRRMLAAFLQSSPDGSEEGAPRPLRAVVPGVIVGVVVMAVFGAWGMFKPTAPKGWNEPNAKVIVASDSTTRYVVLKTGKQVQLHPVLNMASAKLLLNEGQGEVVTVAESVLDNGKIPHGVTIGIPYAPDRLPPASEAGSEKRWAVCERPSAGGESIQKAALVLASRDMKATEGKGEKLTGGQLLYVVSPNGTHYVVDPSGRSYPIDKSDELLLRAVVGSGRKPQKVSKEWLDTLHTGDPISFPEIPDQVGIAADAPGQLDEKTNKVGMVLKASDLNSDQYYVVLPGRVAPISAFVAQLLLFSEDLASLGQAGEAKGMSPGAIVPGKPFGTEHRWPTEDPQPVNEASGAAGSRSTVCNVLRGVNAGSGATTLSTWAGTDFPAKLPTGSSSAYVTPGSGQLYRQFQGRETKAGPVFLVTDTGLRYVLQSNADSGADDAGIGTTAKDREQAQQEARQAQTRLGYKDVDPAPIPAAWSEFLPTGPRLSTTAARQPQGS</sequence>
<name>A0A0K8PEN0_STRAJ</name>
<dbReference type="Pfam" id="PF05108">
    <property type="entry name" value="T7SS_ESX1_EccB"/>
    <property type="match status" value="1"/>
</dbReference>
<proteinExistence type="inferred from homology"/>
<keyword evidence="8 11" id="KW-1133">Transmembrane helix</keyword>
<dbReference type="PANTHER" id="PTHR40765:SF2">
    <property type="entry name" value="ESX-2 SECRETION SYSTEM ATPASE ECCB2"/>
    <property type="match status" value="1"/>
</dbReference>
<evidence type="ECO:0000256" key="5">
    <source>
        <dbReference type="ARBA" id="ARBA00022741"/>
    </source>
</evidence>
<dbReference type="EMBL" id="DF968211">
    <property type="protein sequence ID" value="GAP46325.1"/>
    <property type="molecule type" value="Genomic_DNA"/>
</dbReference>
<dbReference type="GO" id="GO:0005524">
    <property type="term" value="F:ATP binding"/>
    <property type="evidence" value="ECO:0007669"/>
    <property type="project" value="UniProtKB-KW"/>
</dbReference>
<evidence type="ECO:0000256" key="2">
    <source>
        <dbReference type="ARBA" id="ARBA00008149"/>
    </source>
</evidence>
<keyword evidence="5" id="KW-0547">Nucleotide-binding</keyword>
<evidence type="ECO:0000256" key="1">
    <source>
        <dbReference type="ARBA" id="ARBA00004162"/>
    </source>
</evidence>
<dbReference type="PATRIC" id="fig|146537.3.peg.1119"/>
<protein>
    <submittedName>
        <fullName evidence="12">DUF690 domain containing protein</fullName>
    </submittedName>
</protein>
<evidence type="ECO:0000256" key="10">
    <source>
        <dbReference type="SAM" id="MobiDB-lite"/>
    </source>
</evidence>
<evidence type="ECO:0000256" key="4">
    <source>
        <dbReference type="ARBA" id="ARBA00022692"/>
    </source>
</evidence>
<dbReference type="OrthoDB" id="3847604at2"/>
<evidence type="ECO:0000256" key="7">
    <source>
        <dbReference type="ARBA" id="ARBA00022840"/>
    </source>
</evidence>
<comment type="similarity">
    <text evidence="2">Belongs to the EccB family.</text>
</comment>
<dbReference type="InterPro" id="IPR042485">
    <property type="entry name" value="T7SS_EccB_R3"/>
</dbReference>